<protein>
    <submittedName>
        <fullName evidence="1">Uncharacterized protein</fullName>
    </submittedName>
</protein>
<dbReference type="EMBL" id="QJKJ01014446">
    <property type="protein sequence ID" value="RDX64308.1"/>
    <property type="molecule type" value="Genomic_DNA"/>
</dbReference>
<feature type="non-terminal residue" evidence="1">
    <location>
        <position position="1"/>
    </location>
</feature>
<sequence length="85" mass="9200">MGHTQDTCYSLHGFLEKRQLSPTNNQAQSSSSTIVLIACISQSTNSQSACDNIFGNDSLFSSMSHPKFSHCITLTNETKVSSKGI</sequence>
<gene>
    <name evidence="1" type="ORF">CR513_57150</name>
</gene>
<proteinExistence type="predicted"/>
<keyword evidence="2" id="KW-1185">Reference proteome</keyword>
<name>A0A371EE34_MUCPR</name>
<accession>A0A371EE34</accession>
<dbReference type="AlphaFoldDB" id="A0A371EE34"/>
<organism evidence="1 2">
    <name type="scientific">Mucuna pruriens</name>
    <name type="common">Velvet bean</name>
    <name type="synonym">Dolichos pruriens</name>
    <dbReference type="NCBI Taxonomy" id="157652"/>
    <lineage>
        <taxon>Eukaryota</taxon>
        <taxon>Viridiplantae</taxon>
        <taxon>Streptophyta</taxon>
        <taxon>Embryophyta</taxon>
        <taxon>Tracheophyta</taxon>
        <taxon>Spermatophyta</taxon>
        <taxon>Magnoliopsida</taxon>
        <taxon>eudicotyledons</taxon>
        <taxon>Gunneridae</taxon>
        <taxon>Pentapetalae</taxon>
        <taxon>rosids</taxon>
        <taxon>fabids</taxon>
        <taxon>Fabales</taxon>
        <taxon>Fabaceae</taxon>
        <taxon>Papilionoideae</taxon>
        <taxon>50 kb inversion clade</taxon>
        <taxon>NPAAA clade</taxon>
        <taxon>indigoferoid/millettioid clade</taxon>
        <taxon>Phaseoleae</taxon>
        <taxon>Mucuna</taxon>
    </lineage>
</organism>
<reference evidence="1" key="1">
    <citation type="submission" date="2018-05" db="EMBL/GenBank/DDBJ databases">
        <title>Draft genome of Mucuna pruriens seed.</title>
        <authorList>
            <person name="Nnadi N.E."/>
            <person name="Vos R."/>
            <person name="Hasami M.H."/>
            <person name="Devisetty U.K."/>
            <person name="Aguiy J.C."/>
        </authorList>
    </citation>
    <scope>NUCLEOTIDE SEQUENCE [LARGE SCALE GENOMIC DNA]</scope>
    <source>
        <strain evidence="1">JCA_2017</strain>
    </source>
</reference>
<dbReference type="Proteomes" id="UP000257109">
    <property type="component" value="Unassembled WGS sequence"/>
</dbReference>
<evidence type="ECO:0000313" key="2">
    <source>
        <dbReference type="Proteomes" id="UP000257109"/>
    </source>
</evidence>
<comment type="caution">
    <text evidence="1">The sequence shown here is derived from an EMBL/GenBank/DDBJ whole genome shotgun (WGS) entry which is preliminary data.</text>
</comment>
<evidence type="ECO:0000313" key="1">
    <source>
        <dbReference type="EMBL" id="RDX64308.1"/>
    </source>
</evidence>